<evidence type="ECO:0000256" key="1">
    <source>
        <dbReference type="SAM" id="SignalP"/>
    </source>
</evidence>
<keyword evidence="1" id="KW-0732">Signal</keyword>
<dbReference type="AlphaFoldDB" id="A0A9J7BKS7"/>
<dbReference type="RefSeq" id="WP_260791562.1">
    <property type="nucleotide sequence ID" value="NZ_CP093313.1"/>
</dbReference>
<evidence type="ECO:0008006" key="4">
    <source>
        <dbReference type="Google" id="ProtNLM"/>
    </source>
</evidence>
<protein>
    <recommendedName>
        <fullName evidence="4">DUF2147 domain-containing protein</fullName>
    </recommendedName>
</protein>
<evidence type="ECO:0000313" key="3">
    <source>
        <dbReference type="Proteomes" id="UP001059380"/>
    </source>
</evidence>
<evidence type="ECO:0000313" key="2">
    <source>
        <dbReference type="EMBL" id="UWZ82378.1"/>
    </source>
</evidence>
<feature type="chain" id="PRO_5039907037" description="DUF2147 domain-containing protein" evidence="1">
    <location>
        <begin position="25"/>
        <end position="161"/>
    </location>
</feature>
<dbReference type="Proteomes" id="UP001059380">
    <property type="component" value="Chromosome"/>
</dbReference>
<accession>A0A9J7BKS7</accession>
<proteinExistence type="predicted"/>
<keyword evidence="3" id="KW-1185">Reference proteome</keyword>
<gene>
    <name evidence="2" type="ORF">MOP44_17585</name>
</gene>
<sequence length="161" mass="17563">MTKMMFRIATLILALATTQTILHAQERESMGMDPMLGTWDVHVTVVDCNDGHLIRTVRALQLFSRDGSFSETASTYLRGSSVGTWSHGDQRRAYVASYWFFRYNTDGTPHSIAEGLNSMTLNPDGQSFTAKGTITDSDLAGNVISVGCVTHAATRLSGPGR</sequence>
<reference evidence="2" key="1">
    <citation type="submission" date="2021-04" db="EMBL/GenBank/DDBJ databases">
        <title>Phylogenetic analysis of Acidobacteriaceae.</title>
        <authorList>
            <person name="Qiu L."/>
            <person name="Zhang Q."/>
        </authorList>
    </citation>
    <scope>NUCLEOTIDE SEQUENCE</scope>
    <source>
        <strain evidence="2">DSM 25168</strain>
    </source>
</reference>
<dbReference type="KEGG" id="orp:MOP44_17585"/>
<feature type="signal peptide" evidence="1">
    <location>
        <begin position="1"/>
        <end position="24"/>
    </location>
</feature>
<dbReference type="EMBL" id="CP093313">
    <property type="protein sequence ID" value="UWZ82378.1"/>
    <property type="molecule type" value="Genomic_DNA"/>
</dbReference>
<name>A0A9J7BKS7_9BACT</name>
<organism evidence="2 3">
    <name type="scientific">Occallatibacter riparius</name>
    <dbReference type="NCBI Taxonomy" id="1002689"/>
    <lineage>
        <taxon>Bacteria</taxon>
        <taxon>Pseudomonadati</taxon>
        <taxon>Acidobacteriota</taxon>
        <taxon>Terriglobia</taxon>
        <taxon>Terriglobales</taxon>
        <taxon>Acidobacteriaceae</taxon>
        <taxon>Occallatibacter</taxon>
    </lineage>
</organism>